<dbReference type="GO" id="GO:0004540">
    <property type="term" value="F:RNA nuclease activity"/>
    <property type="evidence" value="ECO:0007669"/>
    <property type="project" value="TreeGrafter"/>
</dbReference>
<dbReference type="HOGENOM" id="CLU_2662515_0_0_2"/>
<dbReference type="Pfam" id="PF01850">
    <property type="entry name" value="PIN"/>
    <property type="match status" value="1"/>
</dbReference>
<sequence length="75" mass="8270">MRLEEAFTVLPITNEVVEVAADVFAQLKKRGTAVSENDIYIAATAIAHGLPLLTRDRDYLKIGEVAPALRLYLVD</sequence>
<dbReference type="InterPro" id="IPR029060">
    <property type="entry name" value="PIN-like_dom_sf"/>
</dbReference>
<dbReference type="PANTHER" id="PTHR42740">
    <property type="entry name" value="RIBONUCLEASE VAPC3"/>
    <property type="match status" value="1"/>
</dbReference>
<dbReference type="RefSeq" id="WP_014288125.1">
    <property type="nucleotide sequence ID" value="NC_016645.1"/>
</dbReference>
<evidence type="ECO:0000313" key="8">
    <source>
        <dbReference type="Proteomes" id="UP000005867"/>
    </source>
</evidence>
<dbReference type="KEGG" id="pyr:P186_0855"/>
<evidence type="ECO:0000313" key="7">
    <source>
        <dbReference type="EMBL" id="AET32297.1"/>
    </source>
</evidence>
<evidence type="ECO:0000256" key="5">
    <source>
        <dbReference type="ARBA" id="ARBA00022842"/>
    </source>
</evidence>
<dbReference type="EMBL" id="CP003098">
    <property type="protein sequence ID" value="AET32297.1"/>
    <property type="molecule type" value="Genomic_DNA"/>
</dbReference>
<keyword evidence="4" id="KW-0378">Hydrolase</keyword>
<feature type="domain" description="PIN" evidence="6">
    <location>
        <begin position="3"/>
        <end position="63"/>
    </location>
</feature>
<dbReference type="GeneID" id="11595115"/>
<gene>
    <name evidence="7" type="ORF">P186_0855</name>
</gene>
<dbReference type="Proteomes" id="UP000005867">
    <property type="component" value="Chromosome"/>
</dbReference>
<dbReference type="eggNOG" id="arCOG02219">
    <property type="taxonomic scope" value="Archaea"/>
</dbReference>
<dbReference type="InterPro" id="IPR002716">
    <property type="entry name" value="PIN_dom"/>
</dbReference>
<protein>
    <recommendedName>
        <fullName evidence="6">PIN domain-containing protein</fullName>
    </recommendedName>
</protein>
<keyword evidence="2" id="KW-0540">Nuclease</keyword>
<reference evidence="7 8" key="1">
    <citation type="journal article" date="2012" name="J. Bacteriol.">
        <title>Complete genome sequence of strain 1860, a crenarchaeon of the genus pyrobaculum able to grow with various electron acceptors.</title>
        <authorList>
            <person name="Mardanov A.V."/>
            <person name="Gumerov V.M."/>
            <person name="Slobodkina G.B."/>
            <person name="Beletsky A.V."/>
            <person name="Bonch-Osmolovskaya E.A."/>
            <person name="Ravin N.V."/>
            <person name="Skryabin K.G."/>
        </authorList>
    </citation>
    <scope>NUCLEOTIDE SEQUENCE [LARGE SCALE GENOMIC DNA]</scope>
    <source>
        <strain evidence="7 8">1860</strain>
    </source>
</reference>
<organism evidence="7 8">
    <name type="scientific">Pyrobaculum ferrireducens</name>
    <dbReference type="NCBI Taxonomy" id="1104324"/>
    <lineage>
        <taxon>Archaea</taxon>
        <taxon>Thermoproteota</taxon>
        <taxon>Thermoprotei</taxon>
        <taxon>Thermoproteales</taxon>
        <taxon>Thermoproteaceae</taxon>
        <taxon>Pyrobaculum</taxon>
    </lineage>
</organism>
<keyword evidence="3" id="KW-0479">Metal-binding</keyword>
<keyword evidence="1" id="KW-1277">Toxin-antitoxin system</keyword>
<dbReference type="GO" id="GO:0046872">
    <property type="term" value="F:metal ion binding"/>
    <property type="evidence" value="ECO:0007669"/>
    <property type="project" value="UniProtKB-KW"/>
</dbReference>
<dbReference type="Gene3D" id="3.40.50.1010">
    <property type="entry name" value="5'-nuclease"/>
    <property type="match status" value="1"/>
</dbReference>
<evidence type="ECO:0000256" key="2">
    <source>
        <dbReference type="ARBA" id="ARBA00022722"/>
    </source>
</evidence>
<accession>G7VAY7</accession>
<evidence type="ECO:0000256" key="3">
    <source>
        <dbReference type="ARBA" id="ARBA00022723"/>
    </source>
</evidence>
<name>G7VAY7_9CREN</name>
<dbReference type="InterPro" id="IPR051749">
    <property type="entry name" value="PINc/VapC_TA_RNase"/>
</dbReference>
<dbReference type="STRING" id="1104324.P186_0855"/>
<dbReference type="BioCyc" id="PSP1104324:GJSN-836-MONOMER"/>
<dbReference type="OrthoDB" id="386688at2157"/>
<evidence type="ECO:0000259" key="6">
    <source>
        <dbReference type="Pfam" id="PF01850"/>
    </source>
</evidence>
<dbReference type="AlphaFoldDB" id="G7VAY7"/>
<keyword evidence="5" id="KW-0460">Magnesium</keyword>
<dbReference type="PANTHER" id="PTHR42740:SF1">
    <property type="entry name" value="RIBONUCLEASE VAPC3"/>
    <property type="match status" value="1"/>
</dbReference>
<proteinExistence type="predicted"/>
<evidence type="ECO:0000256" key="4">
    <source>
        <dbReference type="ARBA" id="ARBA00022801"/>
    </source>
</evidence>
<dbReference type="SUPFAM" id="SSF88723">
    <property type="entry name" value="PIN domain-like"/>
    <property type="match status" value="1"/>
</dbReference>
<dbReference type="GO" id="GO:0016787">
    <property type="term" value="F:hydrolase activity"/>
    <property type="evidence" value="ECO:0007669"/>
    <property type="project" value="UniProtKB-KW"/>
</dbReference>
<evidence type="ECO:0000256" key="1">
    <source>
        <dbReference type="ARBA" id="ARBA00022649"/>
    </source>
</evidence>
<keyword evidence="8" id="KW-1185">Reference proteome</keyword>